<accession>A0A5K7WX52</accession>
<evidence type="ECO:0000313" key="2">
    <source>
        <dbReference type="Proteomes" id="UP000326951"/>
    </source>
</evidence>
<evidence type="ECO:0000313" key="1">
    <source>
        <dbReference type="EMBL" id="BBN99175.1"/>
    </source>
</evidence>
<reference evidence="1 2" key="1">
    <citation type="submission" date="2019-09" db="EMBL/GenBank/DDBJ databases">
        <title>Complete genome sequence of Sporolactobacillus terrae 70-3.</title>
        <authorList>
            <person name="Tanaka N."/>
            <person name="Shiwa Y."/>
            <person name="Fujita N."/>
            <person name="Tanasupawat S."/>
        </authorList>
    </citation>
    <scope>NUCLEOTIDE SEQUENCE [LARGE SCALE GENOMIC DNA]</scope>
    <source>
        <strain evidence="1 2">70-3</strain>
    </source>
</reference>
<dbReference type="EMBL" id="AP021853">
    <property type="protein sequence ID" value="BBN99175.1"/>
    <property type="molecule type" value="Genomic_DNA"/>
</dbReference>
<protein>
    <submittedName>
        <fullName evidence="1">Uncharacterized protein</fullName>
    </submittedName>
</protein>
<sequence>MNVSQYCNHIIYKWGDLICLYGTYKWVKVINTDQMHHIVKVDACIASEIKFLNDMGVVTLSCCCGHGKRNSHVLISIRSVKVAERLGYNCKMYYYGDGSCHGTYLMDLKTGCKNKKECKEWHRRHGLPCKEYLDVISI</sequence>
<name>A0A5K7WX52_9BACL</name>
<dbReference type="AlphaFoldDB" id="A0A5K7WX52"/>
<gene>
    <name evidence="1" type="ORF">St703_18800</name>
</gene>
<dbReference type="Proteomes" id="UP000326951">
    <property type="component" value="Chromosome"/>
</dbReference>
<proteinExistence type="predicted"/>
<organism evidence="1 2">
    <name type="scientific">Sporolactobacillus terrae</name>
    <dbReference type="NCBI Taxonomy" id="269673"/>
    <lineage>
        <taxon>Bacteria</taxon>
        <taxon>Bacillati</taxon>
        <taxon>Bacillota</taxon>
        <taxon>Bacilli</taxon>
        <taxon>Bacillales</taxon>
        <taxon>Sporolactobacillaceae</taxon>
        <taxon>Sporolactobacillus</taxon>
    </lineage>
</organism>